<comment type="caution">
    <text evidence="3">The sequence shown here is derived from an EMBL/GenBank/DDBJ whole genome shotgun (WGS) entry which is preliminary data.</text>
</comment>
<evidence type="ECO:0000313" key="3">
    <source>
        <dbReference type="EMBL" id="OSI13912.1"/>
    </source>
</evidence>
<reference evidence="4" key="1">
    <citation type="submission" date="2017-01" db="EMBL/GenBank/DDBJ databases">
        <authorList>
            <person name="Wolfgang W.J."/>
            <person name="Cole J."/>
            <person name="Wroblewski D."/>
            <person name="Mcginnis J."/>
            <person name="Musser K.A."/>
        </authorList>
    </citation>
    <scope>NUCLEOTIDE SEQUENCE [LARGE SCALE GENOMIC DNA]</scope>
    <source>
        <strain evidence="4">DSM 19151</strain>
    </source>
</reference>
<feature type="chain" id="PRO_5012688087" description="DUF4189 domain-containing protein" evidence="1">
    <location>
        <begin position="20"/>
        <end position="171"/>
    </location>
</feature>
<name>A0A1X3D2B2_9NEIS</name>
<evidence type="ECO:0000313" key="4">
    <source>
        <dbReference type="Proteomes" id="UP000193118"/>
    </source>
</evidence>
<dbReference type="STRING" id="194197.BWD09_11900"/>
<organism evidence="3 4">
    <name type="scientific">Neisseria dentiae</name>
    <dbReference type="NCBI Taxonomy" id="194197"/>
    <lineage>
        <taxon>Bacteria</taxon>
        <taxon>Pseudomonadati</taxon>
        <taxon>Pseudomonadota</taxon>
        <taxon>Betaproteobacteria</taxon>
        <taxon>Neisseriales</taxon>
        <taxon>Neisseriaceae</taxon>
        <taxon>Neisseria</taxon>
    </lineage>
</organism>
<dbReference type="RefSeq" id="WP_085367013.1">
    <property type="nucleotide sequence ID" value="NZ_CAUJPZ010000103.1"/>
</dbReference>
<dbReference type="AlphaFoldDB" id="A0A1X3D2B2"/>
<gene>
    <name evidence="3" type="ORF">BWD09_11900</name>
</gene>
<sequence>MKKLLMLILLCMTANYIMANALNNPVTNPCIQRPELSGCGANSLSGDQSVTVVPNRWGAIYYNSMNMAIGYSRNNTKGYRSAEKEALRSCIRAGGGKNPIAPNGEGCHLMTKYRNACGAIAIGRGGGAAARSHKYKEQAEKEALAWCNQVTTDCRVYYSDCSRDPRYVVTD</sequence>
<feature type="domain" description="DUF4189" evidence="2">
    <location>
        <begin position="57"/>
        <end position="161"/>
    </location>
</feature>
<dbReference type="InterPro" id="IPR025240">
    <property type="entry name" value="DUF4189"/>
</dbReference>
<keyword evidence="1" id="KW-0732">Signal</keyword>
<evidence type="ECO:0000256" key="1">
    <source>
        <dbReference type="SAM" id="SignalP"/>
    </source>
</evidence>
<dbReference type="GeneID" id="94581053"/>
<feature type="signal peptide" evidence="1">
    <location>
        <begin position="1"/>
        <end position="19"/>
    </location>
</feature>
<evidence type="ECO:0000259" key="2">
    <source>
        <dbReference type="Pfam" id="PF13827"/>
    </source>
</evidence>
<dbReference type="Pfam" id="PF13827">
    <property type="entry name" value="DUF4189"/>
    <property type="match status" value="1"/>
</dbReference>
<dbReference type="EMBL" id="MTBO01000049">
    <property type="protein sequence ID" value="OSI13912.1"/>
    <property type="molecule type" value="Genomic_DNA"/>
</dbReference>
<accession>A0A1X3D2B2</accession>
<dbReference type="OrthoDB" id="8852781at2"/>
<proteinExistence type="predicted"/>
<keyword evidence="4" id="KW-1185">Reference proteome</keyword>
<protein>
    <recommendedName>
        <fullName evidence="2">DUF4189 domain-containing protein</fullName>
    </recommendedName>
</protein>
<dbReference type="Proteomes" id="UP000193118">
    <property type="component" value="Unassembled WGS sequence"/>
</dbReference>